<evidence type="ECO:0000313" key="2">
    <source>
        <dbReference type="Proteomes" id="UP001499895"/>
    </source>
</evidence>
<proteinExistence type="predicted"/>
<sequence>MTMQTTQSTQAAQLPLFEKLEAAGLSPEMWGDSAGTYVLLTLADGSQISISATITDGAEVCAIHDVDEHSSWQAYWHDADQEKFATVYDSEGEDKECAVDTAAVAEAVTAHIKQHESTLTEADVLRGALSTYGISAYDGGEGGATYLVVPFNPHADEDSARLEPHFLVSSGEDAHRLMAGHDEPWSASLYDGNGDYVDTLDTAPGGLTLVEDSAHCARAIAVYIADHRRDWIAPASTGLRAVPDDISTMKYDVLKGSQHLGVILDETSARLTRGGWAAWSPKASRRDGTVGFFATKEEAALAIARTWGLCLAEAAQWRTLKGISAPFFVYGDVQDDGRVWLARDRQRLTGEPVEVVKLATEAGCRYGYTASGQRIDFGGTATKVWAA</sequence>
<keyword evidence="2" id="KW-1185">Reference proteome</keyword>
<dbReference type="Proteomes" id="UP001499895">
    <property type="component" value="Unassembled WGS sequence"/>
</dbReference>
<evidence type="ECO:0000313" key="1">
    <source>
        <dbReference type="EMBL" id="GAA0464617.1"/>
    </source>
</evidence>
<gene>
    <name evidence="1" type="ORF">GCM10009544_28710</name>
</gene>
<organism evidence="1 2">
    <name type="scientific">Streptomyces stramineus</name>
    <dbReference type="NCBI Taxonomy" id="173861"/>
    <lineage>
        <taxon>Bacteria</taxon>
        <taxon>Bacillati</taxon>
        <taxon>Actinomycetota</taxon>
        <taxon>Actinomycetes</taxon>
        <taxon>Kitasatosporales</taxon>
        <taxon>Streptomycetaceae</taxon>
        <taxon>Streptomyces</taxon>
    </lineage>
</organism>
<dbReference type="EMBL" id="BAAAHB010000026">
    <property type="protein sequence ID" value="GAA0464617.1"/>
    <property type="molecule type" value="Genomic_DNA"/>
</dbReference>
<dbReference type="RefSeq" id="WP_344090184.1">
    <property type="nucleotide sequence ID" value="NZ_BAAAHB010000026.1"/>
</dbReference>
<reference evidence="2" key="1">
    <citation type="journal article" date="2019" name="Int. J. Syst. Evol. Microbiol.">
        <title>The Global Catalogue of Microorganisms (GCM) 10K type strain sequencing project: providing services to taxonomists for standard genome sequencing and annotation.</title>
        <authorList>
            <consortium name="The Broad Institute Genomics Platform"/>
            <consortium name="The Broad Institute Genome Sequencing Center for Infectious Disease"/>
            <person name="Wu L."/>
            <person name="Ma J."/>
        </authorList>
    </citation>
    <scope>NUCLEOTIDE SEQUENCE [LARGE SCALE GENOMIC DNA]</scope>
    <source>
        <strain evidence="2">JCM 10649</strain>
    </source>
</reference>
<name>A0ABP3JWA6_9ACTN</name>
<protein>
    <submittedName>
        <fullName evidence="1">Uncharacterized protein</fullName>
    </submittedName>
</protein>
<accession>A0ABP3JWA6</accession>
<comment type="caution">
    <text evidence="1">The sequence shown here is derived from an EMBL/GenBank/DDBJ whole genome shotgun (WGS) entry which is preliminary data.</text>
</comment>